<reference evidence="2" key="1">
    <citation type="submission" date="2018-06" db="EMBL/GenBank/DDBJ databases">
        <authorList>
            <person name="Zhirakovskaya E."/>
        </authorList>
    </citation>
    <scope>NUCLEOTIDE SEQUENCE</scope>
</reference>
<keyword evidence="1" id="KW-1133">Transmembrane helix</keyword>
<feature type="transmembrane region" description="Helical" evidence="1">
    <location>
        <begin position="114"/>
        <end position="135"/>
    </location>
</feature>
<proteinExistence type="predicted"/>
<feature type="transmembrane region" description="Helical" evidence="1">
    <location>
        <begin position="30"/>
        <end position="51"/>
    </location>
</feature>
<dbReference type="EMBL" id="UOEU01000094">
    <property type="protein sequence ID" value="VAW30841.1"/>
    <property type="molecule type" value="Genomic_DNA"/>
</dbReference>
<organism evidence="2">
    <name type="scientific">hydrothermal vent metagenome</name>
    <dbReference type="NCBI Taxonomy" id="652676"/>
    <lineage>
        <taxon>unclassified sequences</taxon>
        <taxon>metagenomes</taxon>
        <taxon>ecological metagenomes</taxon>
    </lineage>
</organism>
<evidence type="ECO:0000313" key="2">
    <source>
        <dbReference type="EMBL" id="VAW30841.1"/>
    </source>
</evidence>
<feature type="transmembrane region" description="Helical" evidence="1">
    <location>
        <begin position="91"/>
        <end position="108"/>
    </location>
</feature>
<dbReference type="AlphaFoldDB" id="A0A3B0UIE4"/>
<feature type="transmembrane region" description="Helical" evidence="1">
    <location>
        <begin position="165"/>
        <end position="184"/>
    </location>
</feature>
<feature type="transmembrane region" description="Helical" evidence="1">
    <location>
        <begin position="140"/>
        <end position="159"/>
    </location>
</feature>
<keyword evidence="1" id="KW-0812">Transmembrane</keyword>
<sequence>MSIDSKDAEKSLHLIKQAQTAQEAVGAAEVGCFLLIWGIVWLIGFLMSHYAPASWLLWSWLLLCLLGSAFSAVVGIRLGQQVQYRQTGSKLGLFYPALLGFSLLWLYLARPMSWQQTAVLSITFLGFATVVNGILLKERVLAAVGLASTVLAVVVYLWLLPQFGLIMGIVGGGGMILAGLRFLLAGRPDE</sequence>
<accession>A0A3B0UIE4</accession>
<feature type="transmembrane region" description="Helical" evidence="1">
    <location>
        <begin position="57"/>
        <end position="79"/>
    </location>
</feature>
<evidence type="ECO:0000256" key="1">
    <source>
        <dbReference type="SAM" id="Phobius"/>
    </source>
</evidence>
<name>A0A3B0UIE4_9ZZZZ</name>
<gene>
    <name evidence="2" type="ORF">MNBD_CHLOROFLEXI01-4118</name>
</gene>
<keyword evidence="1" id="KW-0472">Membrane</keyword>
<protein>
    <submittedName>
        <fullName evidence="2">Uncharacterized protein</fullName>
    </submittedName>
</protein>